<name>A0ABV4XJ41_9CYAN</name>
<proteinExistence type="predicted"/>
<comment type="caution">
    <text evidence="3">The sequence shown here is derived from an EMBL/GenBank/DDBJ whole genome shotgun (WGS) entry which is preliminary data.</text>
</comment>
<evidence type="ECO:0000256" key="2">
    <source>
        <dbReference type="SAM" id="MobiDB-lite"/>
    </source>
</evidence>
<feature type="region of interest" description="Disordered" evidence="2">
    <location>
        <begin position="300"/>
        <end position="326"/>
    </location>
</feature>
<evidence type="ECO:0000313" key="4">
    <source>
        <dbReference type="Proteomes" id="UP001576774"/>
    </source>
</evidence>
<feature type="compositionally biased region" description="Polar residues" evidence="2">
    <location>
        <begin position="306"/>
        <end position="326"/>
    </location>
</feature>
<feature type="coiled-coil region" evidence="1">
    <location>
        <begin position="117"/>
        <end position="151"/>
    </location>
</feature>
<reference evidence="3 4" key="1">
    <citation type="submission" date="2024-09" db="EMBL/GenBank/DDBJ databases">
        <title>Floridaenema gen nov. (Aerosakkonemataceae, Aerosakkonematales ord. nov., Cyanobacteria) from benthic tropical and subtropical fresh waters, with the description of four new species.</title>
        <authorList>
            <person name="Moretto J.A."/>
            <person name="Berthold D.E."/>
            <person name="Lefler F.W."/>
            <person name="Huang I.-S."/>
            <person name="Laughinghouse H. IV."/>
        </authorList>
    </citation>
    <scope>NUCLEOTIDE SEQUENCE [LARGE SCALE GENOMIC DNA]</scope>
    <source>
        <strain evidence="3 4">BLCC-F46</strain>
    </source>
</reference>
<gene>
    <name evidence="3" type="ORF">ACE1CC_34935</name>
</gene>
<dbReference type="EMBL" id="JBHFNQ010000257">
    <property type="protein sequence ID" value="MFB2882073.1"/>
    <property type="molecule type" value="Genomic_DNA"/>
</dbReference>
<organism evidence="3 4">
    <name type="scientific">Floridaenema aerugineum BLCC-F46</name>
    <dbReference type="NCBI Taxonomy" id="3153654"/>
    <lineage>
        <taxon>Bacteria</taxon>
        <taxon>Bacillati</taxon>
        <taxon>Cyanobacteriota</taxon>
        <taxon>Cyanophyceae</taxon>
        <taxon>Oscillatoriophycideae</taxon>
        <taxon>Aerosakkonematales</taxon>
        <taxon>Aerosakkonemataceae</taxon>
        <taxon>Floridanema</taxon>
        <taxon>Floridanema aerugineum</taxon>
    </lineage>
</organism>
<feature type="region of interest" description="Disordered" evidence="2">
    <location>
        <begin position="232"/>
        <end position="255"/>
    </location>
</feature>
<evidence type="ECO:0000256" key="1">
    <source>
        <dbReference type="SAM" id="Coils"/>
    </source>
</evidence>
<keyword evidence="1" id="KW-0175">Coiled coil</keyword>
<dbReference type="Proteomes" id="UP001576774">
    <property type="component" value="Unassembled WGS sequence"/>
</dbReference>
<dbReference type="RefSeq" id="WP_413275033.1">
    <property type="nucleotide sequence ID" value="NZ_JBHFNQ010000257.1"/>
</dbReference>
<protein>
    <submittedName>
        <fullName evidence="3">Uncharacterized protein</fullName>
    </submittedName>
</protein>
<keyword evidence="4" id="KW-1185">Reference proteome</keyword>
<accession>A0ABV4XJ41</accession>
<sequence>MELLENLVKELQNYQDNLSLTIDTCPGLVRQKFWLVNAQEQLQIIKNNYDDLLKDEIDIDSLIVEANWLKEITSELLTDDDFLIELEWGRESSLKEQLKQLDESLKITLKIDNEQALKQQLQQIKLSQDQIREIQLNLEKSTQTLAETDNEVEIIKKLIYLLEESVFSIVGYNNDGELLIAYAGQIKTLKSILEQDCDFIKLLSNTLLEQANSLRKQAEEYIKQLEEEKRRQAEEQKQKKTAKTRNQNEQIKSPVKSSRLPIKALLVASTVAALGYAGWTSGIATPQIQQLLNNLHLSQNKDEQKPNSQPQTSANLETAQKPNTEQQTSVNLAVVQTQNPEVQTSTNLETSQKPISEQETSVNLEAIQKPNPEQQAAANLETAQKLAMEAAVMTQNSPHPLEIWQKSQAKWQEAVNLLEAIPENLPISVQAKEKLNVYRTNYTAISNRLIAEEKASANLENAKKLAMEAAVIAQNPPHPAEVWQQAKAKWQEAISLLEAIPNNTFVSVQAKEKLTVYRTNYAAVSQR</sequence>
<feature type="coiled-coil region" evidence="1">
    <location>
        <begin position="4"/>
        <end position="55"/>
    </location>
</feature>
<evidence type="ECO:0000313" key="3">
    <source>
        <dbReference type="EMBL" id="MFB2882073.1"/>
    </source>
</evidence>